<dbReference type="Gene3D" id="1.10.287.560">
    <property type="entry name" value="Histidine kinase CheA-like, homodimeric domain"/>
    <property type="match status" value="1"/>
</dbReference>
<dbReference type="Gene3D" id="2.30.30.40">
    <property type="entry name" value="SH3 Domains"/>
    <property type="match status" value="1"/>
</dbReference>
<dbReference type="CDD" id="cd00088">
    <property type="entry name" value="HPT"/>
    <property type="match status" value="1"/>
</dbReference>
<gene>
    <name evidence="14" type="ORF">ENR64_09760</name>
</gene>
<dbReference type="Pfam" id="PF02895">
    <property type="entry name" value="H-kinase_dim"/>
    <property type="match status" value="1"/>
</dbReference>
<dbReference type="Pfam" id="PF01584">
    <property type="entry name" value="CheW"/>
    <property type="match status" value="1"/>
</dbReference>
<dbReference type="InterPro" id="IPR036890">
    <property type="entry name" value="HATPase_C_sf"/>
</dbReference>
<dbReference type="SUPFAM" id="SSF55874">
    <property type="entry name" value="ATPase domain of HSP90 chaperone/DNA topoisomerase II/histidine kinase"/>
    <property type="match status" value="1"/>
</dbReference>
<evidence type="ECO:0000259" key="12">
    <source>
        <dbReference type="PROSITE" id="PS50851"/>
    </source>
</evidence>
<evidence type="ECO:0000259" key="13">
    <source>
        <dbReference type="PROSITE" id="PS50894"/>
    </source>
</evidence>
<keyword evidence="9" id="KW-0175">Coiled coil</keyword>
<organism evidence="14">
    <name type="scientific">Oscillatoriales cyanobacterium SpSt-418</name>
    <dbReference type="NCBI Taxonomy" id="2282169"/>
    <lineage>
        <taxon>Bacteria</taxon>
        <taxon>Bacillati</taxon>
        <taxon>Cyanobacteriota</taxon>
        <taxon>Cyanophyceae</taxon>
        <taxon>Oscillatoriophycideae</taxon>
        <taxon>Oscillatoriales</taxon>
    </lineage>
</organism>
<dbReference type="SUPFAM" id="SSF50341">
    <property type="entry name" value="CheW-like"/>
    <property type="match status" value="1"/>
</dbReference>
<dbReference type="Gene3D" id="1.20.120.160">
    <property type="entry name" value="HPT domain"/>
    <property type="match status" value="1"/>
</dbReference>
<dbReference type="PROSITE" id="PS50851">
    <property type="entry name" value="CHEW"/>
    <property type="match status" value="1"/>
</dbReference>
<dbReference type="GO" id="GO:0000155">
    <property type="term" value="F:phosphorelay sensor kinase activity"/>
    <property type="evidence" value="ECO:0007669"/>
    <property type="project" value="InterPro"/>
</dbReference>
<comment type="caution">
    <text evidence="14">The sequence shown here is derived from an EMBL/GenBank/DDBJ whole genome shotgun (WGS) entry which is preliminary data.</text>
</comment>
<dbReference type="InterPro" id="IPR008207">
    <property type="entry name" value="Sig_transdc_His_kin_Hpt_dom"/>
</dbReference>
<dbReference type="Gene3D" id="3.40.50.2300">
    <property type="match status" value="1"/>
</dbReference>
<keyword evidence="5" id="KW-0418">Kinase</keyword>
<dbReference type="PROSITE" id="PS50894">
    <property type="entry name" value="HPT"/>
    <property type="match status" value="1"/>
</dbReference>
<evidence type="ECO:0000313" key="14">
    <source>
        <dbReference type="EMBL" id="HFM98021.1"/>
    </source>
</evidence>
<dbReference type="InterPro" id="IPR003594">
    <property type="entry name" value="HATPase_dom"/>
</dbReference>
<keyword evidence="4" id="KW-0808">Transferase</keyword>
<feature type="modified residue" description="4-aspartylphosphate" evidence="8">
    <location>
        <position position="910"/>
    </location>
</feature>
<reference evidence="14" key="1">
    <citation type="journal article" date="2020" name="mSystems">
        <title>Genome- and Community-Level Interaction Insights into Carbon Utilization and Element Cycling Functions of Hydrothermarchaeota in Hydrothermal Sediment.</title>
        <authorList>
            <person name="Zhou Z."/>
            <person name="Liu Y."/>
            <person name="Xu W."/>
            <person name="Pan J."/>
            <person name="Luo Z.H."/>
            <person name="Li M."/>
        </authorList>
    </citation>
    <scope>NUCLEOTIDE SEQUENCE [LARGE SCALE GENOMIC DNA]</scope>
    <source>
        <strain evidence="14">SpSt-418</strain>
    </source>
</reference>
<evidence type="ECO:0000256" key="2">
    <source>
        <dbReference type="ARBA" id="ARBA00012438"/>
    </source>
</evidence>
<feature type="coiled-coil region" evidence="9">
    <location>
        <begin position="472"/>
        <end position="499"/>
    </location>
</feature>
<dbReference type="PROSITE" id="PS50110">
    <property type="entry name" value="RESPONSE_REGULATORY"/>
    <property type="match status" value="1"/>
</dbReference>
<dbReference type="InterPro" id="IPR001789">
    <property type="entry name" value="Sig_transdc_resp-reg_receiver"/>
</dbReference>
<protein>
    <recommendedName>
        <fullName evidence="2">histidine kinase</fullName>
        <ecNumber evidence="2">2.7.13.3</ecNumber>
    </recommendedName>
</protein>
<proteinExistence type="predicted"/>
<dbReference type="EMBL" id="DSRU01000137">
    <property type="protein sequence ID" value="HFM98021.1"/>
    <property type="molecule type" value="Genomic_DNA"/>
</dbReference>
<dbReference type="GO" id="GO:0006935">
    <property type="term" value="P:chemotaxis"/>
    <property type="evidence" value="ECO:0007669"/>
    <property type="project" value="InterPro"/>
</dbReference>
<dbReference type="PROSITE" id="PS50109">
    <property type="entry name" value="HIS_KIN"/>
    <property type="match status" value="1"/>
</dbReference>
<accession>A0A7C3PPF2</accession>
<dbReference type="PANTHER" id="PTHR43395">
    <property type="entry name" value="SENSOR HISTIDINE KINASE CHEA"/>
    <property type="match status" value="1"/>
</dbReference>
<evidence type="ECO:0000256" key="6">
    <source>
        <dbReference type="ARBA" id="ARBA00023012"/>
    </source>
</evidence>
<evidence type="ECO:0000256" key="4">
    <source>
        <dbReference type="ARBA" id="ARBA00022679"/>
    </source>
</evidence>
<keyword evidence="3 8" id="KW-0597">Phosphoprotein</keyword>
<feature type="domain" description="Histidine kinase" evidence="10">
    <location>
        <begin position="449"/>
        <end position="683"/>
    </location>
</feature>
<dbReference type="Pfam" id="PF02518">
    <property type="entry name" value="HATPase_c"/>
    <property type="match status" value="1"/>
</dbReference>
<dbReference type="InterPro" id="IPR011006">
    <property type="entry name" value="CheY-like_superfamily"/>
</dbReference>
<comment type="catalytic activity">
    <reaction evidence="1">
        <text>ATP + protein L-histidine = ADP + protein N-phospho-L-histidine.</text>
        <dbReference type="EC" id="2.7.13.3"/>
    </reaction>
</comment>
<dbReference type="EC" id="2.7.13.3" evidence="2"/>
<dbReference type="AlphaFoldDB" id="A0A7C3PPF2"/>
<dbReference type="InterPro" id="IPR037006">
    <property type="entry name" value="CheA-like_homodim_sf"/>
</dbReference>
<evidence type="ECO:0000256" key="7">
    <source>
        <dbReference type="PROSITE-ProRule" id="PRU00110"/>
    </source>
</evidence>
<feature type="domain" description="CheW-like" evidence="12">
    <location>
        <begin position="685"/>
        <end position="827"/>
    </location>
</feature>
<keyword evidence="6" id="KW-0902">Two-component regulatory system</keyword>
<evidence type="ECO:0000256" key="8">
    <source>
        <dbReference type="PROSITE-ProRule" id="PRU00169"/>
    </source>
</evidence>
<dbReference type="InterPro" id="IPR002545">
    <property type="entry name" value="CheW-lke_dom"/>
</dbReference>
<dbReference type="InterPro" id="IPR004105">
    <property type="entry name" value="CheA-like_dim"/>
</dbReference>
<dbReference type="InterPro" id="IPR036641">
    <property type="entry name" value="HPT_dom_sf"/>
</dbReference>
<evidence type="ECO:0000259" key="11">
    <source>
        <dbReference type="PROSITE" id="PS50110"/>
    </source>
</evidence>
<evidence type="ECO:0000256" key="1">
    <source>
        <dbReference type="ARBA" id="ARBA00000085"/>
    </source>
</evidence>
<evidence type="ECO:0000259" key="10">
    <source>
        <dbReference type="PROSITE" id="PS50109"/>
    </source>
</evidence>
<dbReference type="SMART" id="SM00260">
    <property type="entry name" value="CheW"/>
    <property type="match status" value="1"/>
</dbReference>
<evidence type="ECO:0000256" key="9">
    <source>
        <dbReference type="SAM" id="Coils"/>
    </source>
</evidence>
<dbReference type="Pfam" id="PF01627">
    <property type="entry name" value="Hpt"/>
    <property type="match status" value="1"/>
</dbReference>
<dbReference type="FunFam" id="3.30.565.10:FF:000016">
    <property type="entry name" value="Chemotaxis protein CheA, putative"/>
    <property type="match status" value="1"/>
</dbReference>
<dbReference type="SUPFAM" id="SSF52172">
    <property type="entry name" value="CheY-like"/>
    <property type="match status" value="1"/>
</dbReference>
<dbReference type="PRINTS" id="PR00344">
    <property type="entry name" value="BCTRLSENSOR"/>
</dbReference>
<sequence>MSYDKELEIRRQFLDEAEEYLRTLEDAVLGLSSNRIDAQKINAALRAAYSVKGGAGMMGYQTLNDLAHRLEDSFKVLKVQKQEVEVDAGLEHLLLEAVDCLQHVIHCDRQGHDLAAEWLNGKALPIFERLHECLGDPPEEDASSVLSPEDGQDIVPLLFETEVEDCLTQLEACLGQTDANALREELLRLGHELGGLGEMLQLEAFAQLCGSIVQHATVATEIEPVASEALQAWRRSQALVLTQQMDALPRSISVVGVTVPETVSEPTAIAADFVPSEPLVEADAFWVEPVATVSEPQVTPESFTASVEYAASTSNETASDLPDSEDADADATVRVPVKQLNVLNDLFGELTIDRNALNLYLNRLRNLAQLLSHRVQVLERSNTELRTAYDRASGKNRQLPALMPAEMKLLPPSGFQAPAVASAGTSFTAQPHTQSFDTLELDRYDELHLLSQEVMETIVQIQEVTSDIDLSLEDIEQTSRNLNKTAKQLQTKLTQIRMRPLSDIVDRFPRALREMSLQHGKSVRLEMSGANVLIDRNILEALNDPLMHLLRNAFDHGVEDPQTRMEQGKPETGVISIQAFHRGNRTFITLGDDGGGIPIEKIRAKAEQMGLDPVLLAAASDEELVSLIFEPGFSTADQVTDLSGRGVGLDVVRDRLKQIRGDIKVDTHASRGTTFTISVPFTLSVVRVLIVEMNGMLLAFPNDVIREMLALQPEAVIHTAGSDMLNLGGNIIQLVVLSRWLKFRCPHYPYRLETSPSISVPTVLMVEHNNQLVALQVDACWGEQETAVHRVEGTISLPPGFSNCTILGDGRVVPLVNVLELLHWVASVAASATSQTEAKVQEASLERVTLPVLPTQKANVLVVDDSVNVRRFLALTLEKAGYQVEQAKDGQEAVEKLQAGLQVNAAAILDMRMILIKTSGFNVYEWLKPAFCRL</sequence>
<feature type="domain" description="Response regulatory" evidence="11">
    <location>
        <begin position="859"/>
        <end position="934"/>
    </location>
</feature>
<feature type="domain" description="HPt" evidence="13">
    <location>
        <begin position="2"/>
        <end position="108"/>
    </location>
</feature>
<dbReference type="InterPro" id="IPR004358">
    <property type="entry name" value="Sig_transdc_His_kin-like_C"/>
</dbReference>
<dbReference type="SMART" id="SM00073">
    <property type="entry name" value="HPT"/>
    <property type="match status" value="1"/>
</dbReference>
<dbReference type="InterPro" id="IPR005467">
    <property type="entry name" value="His_kinase_dom"/>
</dbReference>
<comment type="caution">
    <text evidence="7">Lacks conserved residue(s) required for the propagation of feature annotation.</text>
</comment>
<dbReference type="PANTHER" id="PTHR43395:SF1">
    <property type="entry name" value="CHEMOTAXIS PROTEIN CHEA"/>
    <property type="match status" value="1"/>
</dbReference>
<evidence type="ECO:0000256" key="3">
    <source>
        <dbReference type="ARBA" id="ARBA00022553"/>
    </source>
</evidence>
<dbReference type="GO" id="GO:0005737">
    <property type="term" value="C:cytoplasm"/>
    <property type="evidence" value="ECO:0007669"/>
    <property type="project" value="InterPro"/>
</dbReference>
<dbReference type="Gene3D" id="3.30.565.10">
    <property type="entry name" value="Histidine kinase-like ATPase, C-terminal domain"/>
    <property type="match status" value="1"/>
</dbReference>
<dbReference type="InterPro" id="IPR051315">
    <property type="entry name" value="Bact_Chemotaxis_CheA"/>
</dbReference>
<name>A0A7C3PPF2_9CYAN</name>
<evidence type="ECO:0000256" key="5">
    <source>
        <dbReference type="ARBA" id="ARBA00022777"/>
    </source>
</evidence>
<dbReference type="SMART" id="SM00387">
    <property type="entry name" value="HATPase_c"/>
    <property type="match status" value="1"/>
</dbReference>
<dbReference type="InterPro" id="IPR036061">
    <property type="entry name" value="CheW-like_dom_sf"/>
</dbReference>
<dbReference type="SUPFAM" id="SSF47226">
    <property type="entry name" value="Histidine-containing phosphotransfer domain, HPT domain"/>
    <property type="match status" value="2"/>
</dbReference>
<dbReference type="SMART" id="SM01231">
    <property type="entry name" value="H-kinase_dim"/>
    <property type="match status" value="1"/>
</dbReference>